<dbReference type="RefSeq" id="XP_016216006.1">
    <property type="nucleotide sequence ID" value="XM_016356483.1"/>
</dbReference>
<dbReference type="STRING" id="253628.A0A0D1YZK6"/>
<dbReference type="SMART" id="SM01388">
    <property type="entry name" value="Mob1_phocein"/>
    <property type="match status" value="1"/>
</dbReference>
<dbReference type="EMBL" id="KN847536">
    <property type="protein sequence ID" value="KIW06137.1"/>
    <property type="molecule type" value="Genomic_DNA"/>
</dbReference>
<feature type="binding site" evidence="1">
    <location>
        <position position="230"/>
    </location>
    <ligand>
        <name>Zn(2+)</name>
        <dbReference type="ChEBI" id="CHEBI:29105"/>
    </ligand>
</feature>
<reference evidence="3 4" key="1">
    <citation type="submission" date="2015-01" db="EMBL/GenBank/DDBJ databases">
        <title>The Genome Sequence of Ochroconis gallopava CBS43764.</title>
        <authorList>
            <consortium name="The Broad Institute Genomics Platform"/>
            <person name="Cuomo C."/>
            <person name="de Hoog S."/>
            <person name="Gorbushina A."/>
            <person name="Stielow B."/>
            <person name="Teixiera M."/>
            <person name="Abouelleil A."/>
            <person name="Chapman S.B."/>
            <person name="Priest M."/>
            <person name="Young S.K."/>
            <person name="Wortman J."/>
            <person name="Nusbaum C."/>
            <person name="Birren B."/>
        </authorList>
    </citation>
    <scope>NUCLEOTIDE SEQUENCE [LARGE SCALE GENOMIC DNA]</scope>
    <source>
        <strain evidence="3 4">CBS 43764</strain>
    </source>
</reference>
<dbReference type="Proteomes" id="UP000053259">
    <property type="component" value="Unassembled WGS sequence"/>
</dbReference>
<feature type="compositionally biased region" description="Polar residues" evidence="2">
    <location>
        <begin position="457"/>
        <end position="490"/>
    </location>
</feature>
<dbReference type="InterPro" id="IPR005301">
    <property type="entry name" value="MOB_kinase_act_fam"/>
</dbReference>
<dbReference type="InParanoid" id="A0A0D1YZK6"/>
<dbReference type="OrthoDB" id="10262609at2759"/>
<feature type="compositionally biased region" description="Low complexity" evidence="2">
    <location>
        <begin position="1"/>
        <end position="10"/>
    </location>
</feature>
<sequence length="578" mass="63106">MAASPSSSPRLPSPPPIAEDQLGPKSPVAMPNEHGELGRNPFEANASRRIRPGTKAADMSLGPPLVPLTDIDSPFQLTEHLKSLHNAALHRDNSTTICPIDRETATRLAHPPDGVDKYLWLYELCRLLCKEINAMIVALFQDEPPCSAQTCSEMRASEWQYLCAVHDPPKPCCAIDYCCHTLDWTNHVLTSQKNFPSRMALGEGGGSQSASGQLRQLTNIFRRVYRIFAHAWFQHREMYWKVELKTGLYVFFKTVCDVYNLIPQDNYTVPPEAEGIEPATTATDYAKPTIMKRREDTKVEQDTSATDMQLPKSMLSATEVSTTKRHRATPSIGSESITTVLEDPEEEEDKSNSKMEETIILTAEPLRYSAVDENGGDGQLSAAEGSEPPKQEEKIAEAEDDVEVPIIAVEEPSPVDEHSAKAEISPETTTEAEKGPASETPATLDVGEKEHEAASVASDTDSHGSWQVLTNESKPSSDGNEAAAPSTSVTEVEVTEQIEKPKEESQEISQGSESSVQAVDKEGEHEAKLVSGSSETVDNETTVAIIKEETSGIADGNSALKETEAATKDEEGKTEDKE</sequence>
<feature type="region of interest" description="Disordered" evidence="2">
    <location>
        <begin position="1"/>
        <end position="46"/>
    </location>
</feature>
<evidence type="ECO:0000256" key="2">
    <source>
        <dbReference type="SAM" id="MobiDB-lite"/>
    </source>
</evidence>
<proteinExistence type="predicted"/>
<feature type="binding site" evidence="1">
    <location>
        <position position="151"/>
    </location>
    <ligand>
        <name>Zn(2+)</name>
        <dbReference type="ChEBI" id="CHEBI:29105"/>
    </ligand>
</feature>
<feature type="binding site" evidence="1">
    <location>
        <position position="235"/>
    </location>
    <ligand>
        <name>Zn(2+)</name>
        <dbReference type="ChEBI" id="CHEBI:29105"/>
    </ligand>
</feature>
<feature type="region of interest" description="Disordered" evidence="2">
    <location>
        <begin position="294"/>
        <end position="578"/>
    </location>
</feature>
<dbReference type="SUPFAM" id="SSF101152">
    <property type="entry name" value="Mob1/phocein"/>
    <property type="match status" value="1"/>
</dbReference>
<feature type="compositionally biased region" description="Basic and acidic residues" evidence="2">
    <location>
        <begin position="519"/>
        <end position="528"/>
    </location>
</feature>
<dbReference type="Gene3D" id="1.20.140.30">
    <property type="entry name" value="MOB kinase activator"/>
    <property type="match status" value="1"/>
</dbReference>
<dbReference type="PANTHER" id="PTHR22599">
    <property type="entry name" value="MPS ONE BINDER KINASE ACTIVATOR-LIKE MOB"/>
    <property type="match status" value="1"/>
</dbReference>
<accession>A0A0D1YZK6</accession>
<feature type="compositionally biased region" description="Basic and acidic residues" evidence="2">
    <location>
        <begin position="387"/>
        <end position="397"/>
    </location>
</feature>
<evidence type="ECO:0008006" key="5">
    <source>
        <dbReference type="Google" id="ProtNLM"/>
    </source>
</evidence>
<dbReference type="AlphaFoldDB" id="A0A0D1YZK6"/>
<dbReference type="HOGENOM" id="CLU_027210_0_1_1"/>
<name>A0A0D1YZK6_9PEZI</name>
<feature type="compositionally biased region" description="Basic and acidic residues" evidence="2">
    <location>
        <begin position="561"/>
        <end position="578"/>
    </location>
</feature>
<feature type="compositionally biased region" description="Low complexity" evidence="2">
    <location>
        <begin position="507"/>
        <end position="517"/>
    </location>
</feature>
<protein>
    <recommendedName>
        <fullName evidence="5">Mob1/phocein</fullName>
    </recommendedName>
</protein>
<keyword evidence="1" id="KW-0862">Zinc</keyword>
<evidence type="ECO:0000313" key="4">
    <source>
        <dbReference type="Proteomes" id="UP000053259"/>
    </source>
</evidence>
<dbReference type="VEuPathDB" id="FungiDB:PV09_03299"/>
<dbReference type="GeneID" id="27311272"/>
<evidence type="ECO:0000256" key="1">
    <source>
        <dbReference type="PIRSR" id="PIRSR605301-1"/>
    </source>
</evidence>
<organism evidence="3 4">
    <name type="scientific">Verruconis gallopava</name>
    <dbReference type="NCBI Taxonomy" id="253628"/>
    <lineage>
        <taxon>Eukaryota</taxon>
        <taxon>Fungi</taxon>
        <taxon>Dikarya</taxon>
        <taxon>Ascomycota</taxon>
        <taxon>Pezizomycotina</taxon>
        <taxon>Dothideomycetes</taxon>
        <taxon>Pleosporomycetidae</taxon>
        <taxon>Venturiales</taxon>
        <taxon>Sympoventuriaceae</taxon>
        <taxon>Verruconis</taxon>
    </lineage>
</organism>
<feature type="compositionally biased region" description="Polar residues" evidence="2">
    <location>
        <begin position="531"/>
        <end position="542"/>
    </location>
</feature>
<evidence type="ECO:0000313" key="3">
    <source>
        <dbReference type="EMBL" id="KIW06137.1"/>
    </source>
</evidence>
<keyword evidence="4" id="KW-1185">Reference proteome</keyword>
<dbReference type="Pfam" id="PF03637">
    <property type="entry name" value="Mob1_phocein"/>
    <property type="match status" value="1"/>
</dbReference>
<keyword evidence="1" id="KW-0479">Metal-binding</keyword>
<dbReference type="InterPro" id="IPR036703">
    <property type="entry name" value="MOB_kinase_act_sf"/>
</dbReference>
<gene>
    <name evidence="3" type="ORF">PV09_03299</name>
</gene>
<feature type="binding site" evidence="1">
    <location>
        <position position="146"/>
    </location>
    <ligand>
        <name>Zn(2+)</name>
        <dbReference type="ChEBI" id="CHEBI:29105"/>
    </ligand>
</feature>